<accession>A0A498JDQ1</accession>
<protein>
    <submittedName>
        <fullName evidence="1">Uncharacterized protein</fullName>
    </submittedName>
</protein>
<dbReference type="Proteomes" id="UP000290289">
    <property type="component" value="Chromosome 7"/>
</dbReference>
<dbReference type="EMBL" id="RDQH01000333">
    <property type="protein sequence ID" value="RXH93640.1"/>
    <property type="molecule type" value="Genomic_DNA"/>
</dbReference>
<dbReference type="AlphaFoldDB" id="A0A498JDQ1"/>
<sequence>MAGEQVVVFYDIPFRNANCNLKYTNHFSNQPIVLVWLQELVQQLVTMQFCATGGSCIHMINVEGTTLILRVNGVDIAINPYVLAMIDSIP</sequence>
<evidence type="ECO:0000313" key="1">
    <source>
        <dbReference type="EMBL" id="RXH93640.1"/>
    </source>
</evidence>
<comment type="caution">
    <text evidence="1">The sequence shown here is derived from an EMBL/GenBank/DDBJ whole genome shotgun (WGS) entry which is preliminary data.</text>
</comment>
<name>A0A498JDQ1_MALDO</name>
<reference evidence="1 2" key="1">
    <citation type="submission" date="2018-10" db="EMBL/GenBank/DDBJ databases">
        <title>A high-quality apple genome assembly.</title>
        <authorList>
            <person name="Hu J."/>
        </authorList>
    </citation>
    <scope>NUCLEOTIDE SEQUENCE [LARGE SCALE GENOMIC DNA]</scope>
    <source>
        <strain evidence="2">cv. HFTH1</strain>
        <tissue evidence="1">Young leaf</tissue>
    </source>
</reference>
<evidence type="ECO:0000313" key="2">
    <source>
        <dbReference type="Proteomes" id="UP000290289"/>
    </source>
</evidence>
<organism evidence="1 2">
    <name type="scientific">Malus domestica</name>
    <name type="common">Apple</name>
    <name type="synonym">Pyrus malus</name>
    <dbReference type="NCBI Taxonomy" id="3750"/>
    <lineage>
        <taxon>Eukaryota</taxon>
        <taxon>Viridiplantae</taxon>
        <taxon>Streptophyta</taxon>
        <taxon>Embryophyta</taxon>
        <taxon>Tracheophyta</taxon>
        <taxon>Spermatophyta</taxon>
        <taxon>Magnoliopsida</taxon>
        <taxon>eudicotyledons</taxon>
        <taxon>Gunneridae</taxon>
        <taxon>Pentapetalae</taxon>
        <taxon>rosids</taxon>
        <taxon>fabids</taxon>
        <taxon>Rosales</taxon>
        <taxon>Rosaceae</taxon>
        <taxon>Amygdaloideae</taxon>
        <taxon>Maleae</taxon>
        <taxon>Malus</taxon>
    </lineage>
</organism>
<gene>
    <name evidence="1" type="ORF">DVH24_014216</name>
</gene>
<proteinExistence type="predicted"/>
<keyword evidence="2" id="KW-1185">Reference proteome</keyword>